<organism evidence="8 9">
    <name type="scientific">Rhizobium lusitanum</name>
    <dbReference type="NCBI Taxonomy" id="293958"/>
    <lineage>
        <taxon>Bacteria</taxon>
        <taxon>Pseudomonadati</taxon>
        <taxon>Pseudomonadota</taxon>
        <taxon>Alphaproteobacteria</taxon>
        <taxon>Hyphomicrobiales</taxon>
        <taxon>Rhizobiaceae</taxon>
        <taxon>Rhizobium/Agrobacterium group</taxon>
        <taxon>Rhizobium</taxon>
    </lineage>
</organism>
<reference evidence="8 9" key="1">
    <citation type="submission" date="2016-08" db="EMBL/GenBank/DDBJ databases">
        <authorList>
            <person name="Seilhamer J.J."/>
        </authorList>
    </citation>
    <scope>NUCLEOTIDE SEQUENCE [LARGE SCALE GENOMIC DNA]</scope>
    <source>
        <strain evidence="8 9">P1-7</strain>
    </source>
</reference>
<dbReference type="InterPro" id="IPR014710">
    <property type="entry name" value="RmlC-like_jellyroll"/>
</dbReference>
<dbReference type="PANTHER" id="PTHR21047:SF2">
    <property type="entry name" value="THYMIDINE DIPHOSPHO-4-KETO-RHAMNOSE 3,5-EPIMERASE"/>
    <property type="match status" value="1"/>
</dbReference>
<accession>A0A1C3WJQ3</accession>
<dbReference type="GO" id="GO:0005829">
    <property type="term" value="C:cytosol"/>
    <property type="evidence" value="ECO:0007669"/>
    <property type="project" value="TreeGrafter"/>
</dbReference>
<protein>
    <recommendedName>
        <fullName evidence="4 7">dTDP-4-dehydrorhamnose 3,5-epimerase</fullName>
        <ecNumber evidence="3 7">5.1.3.13</ecNumber>
    </recommendedName>
    <alternativeName>
        <fullName evidence="7">Thymidine diphospho-4-keto-rhamnose 3,5-epimerase</fullName>
    </alternativeName>
</protein>
<dbReference type="InterPro" id="IPR011051">
    <property type="entry name" value="RmlC_Cupin_sf"/>
</dbReference>
<comment type="pathway">
    <text evidence="7">Carbohydrate biosynthesis; dTDP-L-rhamnose biosynthesis.</text>
</comment>
<comment type="similarity">
    <text evidence="7">Belongs to the dTDP-4-dehydrorhamnose 3,5-epimerase family.</text>
</comment>
<dbReference type="EMBL" id="FMAF01000012">
    <property type="protein sequence ID" value="SCB40241.1"/>
    <property type="molecule type" value="Genomic_DNA"/>
</dbReference>
<evidence type="ECO:0000256" key="4">
    <source>
        <dbReference type="ARBA" id="ARBA00019595"/>
    </source>
</evidence>
<evidence type="ECO:0000256" key="5">
    <source>
        <dbReference type="PIRSR" id="PIRSR600888-1"/>
    </source>
</evidence>
<dbReference type="CDD" id="cd00438">
    <property type="entry name" value="cupin_RmlC"/>
    <property type="match status" value="1"/>
</dbReference>
<dbReference type="Gene3D" id="2.60.120.10">
    <property type="entry name" value="Jelly Rolls"/>
    <property type="match status" value="1"/>
</dbReference>
<comment type="function">
    <text evidence="2 7">Catalyzes the epimerization of the C3' and C5'positions of dTDP-6-deoxy-D-xylo-4-hexulose, forming dTDP-6-deoxy-L-lyxo-4-hexulose.</text>
</comment>
<dbReference type="GO" id="GO:0019305">
    <property type="term" value="P:dTDP-rhamnose biosynthetic process"/>
    <property type="evidence" value="ECO:0007669"/>
    <property type="project" value="UniProtKB-UniRule"/>
</dbReference>
<dbReference type="InterPro" id="IPR000888">
    <property type="entry name" value="RmlC-like"/>
</dbReference>
<evidence type="ECO:0000256" key="1">
    <source>
        <dbReference type="ARBA" id="ARBA00001298"/>
    </source>
</evidence>
<comment type="catalytic activity">
    <reaction evidence="1 7">
        <text>dTDP-4-dehydro-6-deoxy-alpha-D-glucose = dTDP-4-dehydro-beta-L-rhamnose</text>
        <dbReference type="Rhea" id="RHEA:16969"/>
        <dbReference type="ChEBI" id="CHEBI:57649"/>
        <dbReference type="ChEBI" id="CHEBI:62830"/>
        <dbReference type="EC" id="5.1.3.13"/>
    </reaction>
</comment>
<dbReference type="Pfam" id="PF00908">
    <property type="entry name" value="dTDP_sugar_isom"/>
    <property type="match status" value="1"/>
</dbReference>
<dbReference type="Proteomes" id="UP000199205">
    <property type="component" value="Unassembled WGS sequence"/>
</dbReference>
<evidence type="ECO:0000313" key="9">
    <source>
        <dbReference type="Proteomes" id="UP000199205"/>
    </source>
</evidence>
<name>A0A1C3WJQ3_9HYPH</name>
<evidence type="ECO:0000256" key="6">
    <source>
        <dbReference type="PIRSR" id="PIRSR600888-3"/>
    </source>
</evidence>
<feature type="active site" description="Proton acceptor" evidence="5">
    <location>
        <position position="62"/>
    </location>
</feature>
<dbReference type="EC" id="5.1.3.13" evidence="3 7"/>
<evidence type="ECO:0000256" key="3">
    <source>
        <dbReference type="ARBA" id="ARBA00012098"/>
    </source>
</evidence>
<feature type="site" description="Participates in a stacking interaction with the thymidine ring of dTDP-4-oxo-6-deoxyglucose" evidence="6">
    <location>
        <position position="138"/>
    </location>
</feature>
<sequence length="183" mass="20278">MKLIETEIEGLFIAETTVIGDERGTFSRVFCQEELGDALGDRVIRQANVSMTAAVGAVRGMHFQYAPRAETKIVRCIEGQVYDVAVDLRRGSPTFLQWHGVELSSENGLAFIIPEGCAHGFQVLKANSRLLYLHTEFYSPAHEGGVRYDEPRVGIAWPLPPVHLSSRDVGHPFLDANFHGVDL</sequence>
<dbReference type="AlphaFoldDB" id="A0A1C3WJQ3"/>
<dbReference type="GO" id="GO:0008830">
    <property type="term" value="F:dTDP-4-dehydrorhamnose 3,5-epimerase activity"/>
    <property type="evidence" value="ECO:0007669"/>
    <property type="project" value="UniProtKB-UniRule"/>
</dbReference>
<dbReference type="SUPFAM" id="SSF51182">
    <property type="entry name" value="RmlC-like cupins"/>
    <property type="match status" value="1"/>
</dbReference>
<dbReference type="PANTHER" id="PTHR21047">
    <property type="entry name" value="DTDP-6-DEOXY-D-GLUCOSE-3,5 EPIMERASE"/>
    <property type="match status" value="1"/>
</dbReference>
<evidence type="ECO:0000256" key="2">
    <source>
        <dbReference type="ARBA" id="ARBA00001997"/>
    </source>
</evidence>
<proteinExistence type="inferred from homology"/>
<dbReference type="GO" id="GO:0000271">
    <property type="term" value="P:polysaccharide biosynthetic process"/>
    <property type="evidence" value="ECO:0007669"/>
    <property type="project" value="TreeGrafter"/>
</dbReference>
<feature type="active site" description="Proton donor" evidence="5">
    <location>
        <position position="132"/>
    </location>
</feature>
<evidence type="ECO:0000313" key="8">
    <source>
        <dbReference type="EMBL" id="SCB40241.1"/>
    </source>
</evidence>
<evidence type="ECO:0000256" key="7">
    <source>
        <dbReference type="RuleBase" id="RU364069"/>
    </source>
</evidence>
<dbReference type="NCBIfam" id="TIGR01221">
    <property type="entry name" value="rmlC"/>
    <property type="match status" value="1"/>
</dbReference>
<keyword evidence="7" id="KW-0413">Isomerase</keyword>
<dbReference type="UniPathway" id="UPA00124"/>
<comment type="subunit">
    <text evidence="7">Homodimer.</text>
</comment>
<dbReference type="RefSeq" id="WP_092574990.1">
    <property type="nucleotide sequence ID" value="NZ_FMAF01000012.1"/>
</dbReference>
<gene>
    <name evidence="8" type="ORF">GA0061101_112146</name>
</gene>
<dbReference type="OrthoDB" id="9800680at2"/>